<gene>
    <name evidence="2" type="ORF">HZF10_15980</name>
</gene>
<dbReference type="Pfam" id="PF14534">
    <property type="entry name" value="DUF4440"/>
    <property type="match status" value="1"/>
</dbReference>
<protein>
    <submittedName>
        <fullName evidence="2">Nuclear transport factor 2 family protein</fullName>
    </submittedName>
</protein>
<dbReference type="EMBL" id="JACBJI010000008">
    <property type="protein sequence ID" value="NYA72430.1"/>
    <property type="molecule type" value="Genomic_DNA"/>
</dbReference>
<dbReference type="Proteomes" id="UP000535020">
    <property type="component" value="Unassembled WGS sequence"/>
</dbReference>
<evidence type="ECO:0000313" key="3">
    <source>
        <dbReference type="Proteomes" id="UP000535020"/>
    </source>
</evidence>
<evidence type="ECO:0000313" key="2">
    <source>
        <dbReference type="EMBL" id="NYA72430.1"/>
    </source>
</evidence>
<evidence type="ECO:0000259" key="1">
    <source>
        <dbReference type="Pfam" id="PF14534"/>
    </source>
</evidence>
<keyword evidence="3" id="KW-1185">Reference proteome</keyword>
<feature type="domain" description="DUF4440" evidence="1">
    <location>
        <begin position="9"/>
        <end position="115"/>
    </location>
</feature>
<dbReference type="Gene3D" id="3.10.450.50">
    <property type="match status" value="1"/>
</dbReference>
<dbReference type="RefSeq" id="WP_176007235.1">
    <property type="nucleotide sequence ID" value="NZ_JABWMI010000020.1"/>
</dbReference>
<dbReference type="InterPro" id="IPR027843">
    <property type="entry name" value="DUF4440"/>
</dbReference>
<dbReference type="AlphaFoldDB" id="A0A7Y8Y4W6"/>
<name>A0A7Y8Y4W6_9FLAO</name>
<comment type="caution">
    <text evidence="2">The sequence shown here is derived from an EMBL/GenBank/DDBJ whole genome shotgun (WGS) entry which is preliminary data.</text>
</comment>
<dbReference type="InterPro" id="IPR032710">
    <property type="entry name" value="NTF2-like_dom_sf"/>
</dbReference>
<reference evidence="2 3" key="1">
    <citation type="submission" date="2020-07" db="EMBL/GenBank/DDBJ databases">
        <authorList>
            <person name="Sun Q."/>
        </authorList>
    </citation>
    <scope>NUCLEOTIDE SEQUENCE [LARGE SCALE GENOMIC DNA]</scope>
    <source>
        <strain evidence="2 3">MAH-1</strain>
    </source>
</reference>
<organism evidence="2 3">
    <name type="scientific">Flavobacterium agri</name>
    <dbReference type="NCBI Taxonomy" id="2743471"/>
    <lineage>
        <taxon>Bacteria</taxon>
        <taxon>Pseudomonadati</taxon>
        <taxon>Bacteroidota</taxon>
        <taxon>Flavobacteriia</taxon>
        <taxon>Flavobacteriales</taxon>
        <taxon>Flavobacteriaceae</taxon>
        <taxon>Flavobacterium</taxon>
    </lineage>
</organism>
<dbReference type="SUPFAM" id="SSF54427">
    <property type="entry name" value="NTF2-like"/>
    <property type="match status" value="1"/>
</dbReference>
<sequence>MSLTHIEIIEAAEKRLLNALVSKDAKGVSRLLHPDVIYTNEEGDTFIGVSELPKIVSGIFKIDQFKIRSRSINVFTNVAIVNTNEWRSGIYRDVNFEGEYRITRTWKFSGRQWQLIASNHVLLSNTPK</sequence>
<proteinExistence type="predicted"/>
<accession>A0A7Y8Y4W6</accession>